<dbReference type="RefSeq" id="WP_156362964.1">
    <property type="nucleotide sequence ID" value="NZ_KK088586.1"/>
</dbReference>
<name>A0A017HMQ0_9RHOB</name>
<evidence type="ECO:0000313" key="2">
    <source>
        <dbReference type="Proteomes" id="UP000019666"/>
    </source>
</evidence>
<gene>
    <name evidence="1" type="ORF">Rumeso_03018</name>
</gene>
<proteinExistence type="predicted"/>
<accession>A0A017HMQ0</accession>
<protein>
    <submittedName>
        <fullName evidence="1">Uncharacterized protein</fullName>
    </submittedName>
</protein>
<dbReference type="Proteomes" id="UP000019666">
    <property type="component" value="Unassembled WGS sequence"/>
</dbReference>
<dbReference type="EMBL" id="AOSK01000081">
    <property type="protein sequence ID" value="EYD75448.1"/>
    <property type="molecule type" value="Genomic_DNA"/>
</dbReference>
<organism evidence="1 2">
    <name type="scientific">Rubellimicrobium mesophilum DSM 19309</name>
    <dbReference type="NCBI Taxonomy" id="442562"/>
    <lineage>
        <taxon>Bacteria</taxon>
        <taxon>Pseudomonadati</taxon>
        <taxon>Pseudomonadota</taxon>
        <taxon>Alphaproteobacteria</taxon>
        <taxon>Rhodobacterales</taxon>
        <taxon>Roseobacteraceae</taxon>
        <taxon>Rubellimicrobium</taxon>
    </lineage>
</organism>
<dbReference type="OrthoDB" id="7872144at2"/>
<reference evidence="1 2" key="1">
    <citation type="submission" date="2013-02" db="EMBL/GenBank/DDBJ databases">
        <authorList>
            <person name="Fiebig A."/>
            <person name="Goeker M."/>
            <person name="Klenk H.-P.P."/>
        </authorList>
    </citation>
    <scope>NUCLEOTIDE SEQUENCE [LARGE SCALE GENOMIC DNA]</scope>
    <source>
        <strain evidence="1 2">DSM 19309</strain>
    </source>
</reference>
<dbReference type="HOGENOM" id="CLU_117164_0_0_5"/>
<sequence length="194" mass="20843">MLSFLLLAGPAFGQAACPVSGDLPRGIRVDYDDGTTEVFRATGAPGVVAVLGTFGDGTGYRLELGQGLHLLSYTPVSADGGVDAEARVDYDYGRTAEELPVVEAEKRFDTPVRVTDQFGLHDQAQSQAYGAEEVLAIGTCSYRAVPVMIAYDTSNDYVEALRFLPELGIALLNWQESTDQARRVIEPVAIRPGK</sequence>
<dbReference type="AlphaFoldDB" id="A0A017HMQ0"/>
<comment type="caution">
    <text evidence="1">The sequence shown here is derived from an EMBL/GenBank/DDBJ whole genome shotgun (WGS) entry which is preliminary data.</text>
</comment>
<keyword evidence="2" id="KW-1185">Reference proteome</keyword>
<dbReference type="STRING" id="442562.Rumeso_03018"/>
<evidence type="ECO:0000313" key="1">
    <source>
        <dbReference type="EMBL" id="EYD75448.1"/>
    </source>
</evidence>